<evidence type="ECO:0000313" key="3">
    <source>
        <dbReference type="Proteomes" id="UP000000304"/>
    </source>
</evidence>
<evidence type="ECO:0000313" key="2">
    <source>
        <dbReference type="EMBL" id="EDX16207.1"/>
    </source>
</evidence>
<dbReference type="Proteomes" id="UP000000304">
    <property type="component" value="Unassembled WGS sequence"/>
</dbReference>
<dbReference type="HOGENOM" id="CLU_2833914_0_0_1"/>
<organism evidence="2 3">
    <name type="scientific">Drosophila simulans</name>
    <name type="common">Fruit fly</name>
    <dbReference type="NCBI Taxonomy" id="7240"/>
    <lineage>
        <taxon>Eukaryota</taxon>
        <taxon>Metazoa</taxon>
        <taxon>Ecdysozoa</taxon>
        <taxon>Arthropoda</taxon>
        <taxon>Hexapoda</taxon>
        <taxon>Insecta</taxon>
        <taxon>Pterygota</taxon>
        <taxon>Neoptera</taxon>
        <taxon>Endopterygota</taxon>
        <taxon>Diptera</taxon>
        <taxon>Brachycera</taxon>
        <taxon>Muscomorpha</taxon>
        <taxon>Ephydroidea</taxon>
        <taxon>Drosophilidae</taxon>
        <taxon>Drosophila</taxon>
        <taxon>Sophophora</taxon>
    </lineage>
</organism>
<evidence type="ECO:0000256" key="1">
    <source>
        <dbReference type="SAM" id="MobiDB-lite"/>
    </source>
</evidence>
<dbReference type="EMBL" id="CH990020">
    <property type="protein sequence ID" value="EDX16207.1"/>
    <property type="molecule type" value="Genomic_DNA"/>
</dbReference>
<accession>B4NVW2</accession>
<reference evidence="2 3" key="1">
    <citation type="journal article" date="2007" name="Nature">
        <title>Evolution of genes and genomes on the Drosophila phylogeny.</title>
        <authorList>
            <consortium name="Drosophila 12 Genomes Consortium"/>
            <person name="Clark A.G."/>
            <person name="Eisen M.B."/>
            <person name="Smith D.R."/>
            <person name="Bergman C.M."/>
            <person name="Oliver B."/>
            <person name="Markow T.A."/>
            <person name="Kaufman T.C."/>
            <person name="Kellis M."/>
            <person name="Gelbart W."/>
            <person name="Iyer V.N."/>
            <person name="Pollard D.A."/>
            <person name="Sackton T.B."/>
            <person name="Larracuente A.M."/>
            <person name="Singh N.D."/>
            <person name="Abad J.P."/>
            <person name="Abt D.N."/>
            <person name="Adryan B."/>
            <person name="Aguade M."/>
            <person name="Akashi H."/>
            <person name="Anderson W.W."/>
            <person name="Aquadro C.F."/>
            <person name="Ardell D.H."/>
            <person name="Arguello R."/>
            <person name="Artieri C.G."/>
            <person name="Barbash D.A."/>
            <person name="Barker D."/>
            <person name="Barsanti P."/>
            <person name="Batterham P."/>
            <person name="Batzoglou S."/>
            <person name="Begun D."/>
            <person name="Bhutkar A."/>
            <person name="Blanco E."/>
            <person name="Bosak S.A."/>
            <person name="Bradley R.K."/>
            <person name="Brand A.D."/>
            <person name="Brent M.R."/>
            <person name="Brooks A.N."/>
            <person name="Brown R.H."/>
            <person name="Butlin R.K."/>
            <person name="Caggese C."/>
            <person name="Calvi B.R."/>
            <person name="Bernardo de Carvalho A."/>
            <person name="Caspi A."/>
            <person name="Castrezana S."/>
            <person name="Celniker S.E."/>
            <person name="Chang J.L."/>
            <person name="Chapple C."/>
            <person name="Chatterji S."/>
            <person name="Chinwalla A."/>
            <person name="Civetta A."/>
            <person name="Clifton S.W."/>
            <person name="Comeron J.M."/>
            <person name="Costello J.C."/>
            <person name="Coyne J.A."/>
            <person name="Daub J."/>
            <person name="David R.G."/>
            <person name="Delcher A.L."/>
            <person name="Delehaunty K."/>
            <person name="Do C.B."/>
            <person name="Ebling H."/>
            <person name="Edwards K."/>
            <person name="Eickbush T."/>
            <person name="Evans J.D."/>
            <person name="Filipski A."/>
            <person name="Findeiss S."/>
            <person name="Freyhult E."/>
            <person name="Fulton L."/>
            <person name="Fulton R."/>
            <person name="Garcia A.C."/>
            <person name="Gardiner A."/>
            <person name="Garfield D.A."/>
            <person name="Garvin B.E."/>
            <person name="Gibson G."/>
            <person name="Gilbert D."/>
            <person name="Gnerre S."/>
            <person name="Godfrey J."/>
            <person name="Good R."/>
            <person name="Gotea V."/>
            <person name="Gravely B."/>
            <person name="Greenberg A.J."/>
            <person name="Griffiths-Jones S."/>
            <person name="Gross S."/>
            <person name="Guigo R."/>
            <person name="Gustafson E.A."/>
            <person name="Haerty W."/>
            <person name="Hahn M.W."/>
            <person name="Halligan D.L."/>
            <person name="Halpern A.L."/>
            <person name="Halter G.M."/>
            <person name="Han M.V."/>
            <person name="Heger A."/>
            <person name="Hillier L."/>
            <person name="Hinrichs A.S."/>
            <person name="Holmes I."/>
            <person name="Hoskins R.A."/>
            <person name="Hubisz M.J."/>
            <person name="Hultmark D."/>
            <person name="Huntley M.A."/>
            <person name="Jaffe D.B."/>
            <person name="Jagadeeshan S."/>
            <person name="Jeck W.R."/>
            <person name="Johnson J."/>
            <person name="Jones C.D."/>
            <person name="Jordan W.C."/>
            <person name="Karpen G.H."/>
            <person name="Kataoka E."/>
            <person name="Keightley P.D."/>
            <person name="Kheradpour P."/>
            <person name="Kirkness E.F."/>
            <person name="Koerich L.B."/>
            <person name="Kristiansen K."/>
            <person name="Kudrna D."/>
            <person name="Kulathinal R.J."/>
            <person name="Kumar S."/>
            <person name="Kwok R."/>
            <person name="Lander E."/>
            <person name="Langley C.H."/>
            <person name="Lapoint R."/>
            <person name="Lazzaro B.P."/>
            <person name="Lee S.J."/>
            <person name="Levesque L."/>
            <person name="Li R."/>
            <person name="Lin C.F."/>
            <person name="Lin M.F."/>
            <person name="Lindblad-Toh K."/>
            <person name="Llopart A."/>
            <person name="Long M."/>
            <person name="Low L."/>
            <person name="Lozovsky E."/>
            <person name="Lu J."/>
            <person name="Luo M."/>
            <person name="Machado C.A."/>
            <person name="Makalowski W."/>
            <person name="Marzo M."/>
            <person name="Matsuda M."/>
            <person name="Matzkin L."/>
            <person name="McAllister B."/>
            <person name="McBride C.S."/>
            <person name="McKernan B."/>
            <person name="McKernan K."/>
            <person name="Mendez-Lago M."/>
            <person name="Minx P."/>
            <person name="Mollenhauer M.U."/>
            <person name="Montooth K."/>
            <person name="Mount S.M."/>
            <person name="Mu X."/>
            <person name="Myers E."/>
            <person name="Negre B."/>
            <person name="Newfeld S."/>
            <person name="Nielsen R."/>
            <person name="Noor M.A."/>
            <person name="O'Grady P."/>
            <person name="Pachter L."/>
            <person name="Papaceit M."/>
            <person name="Parisi M.J."/>
            <person name="Parisi M."/>
            <person name="Parts L."/>
            <person name="Pedersen J.S."/>
            <person name="Pesole G."/>
            <person name="Phillippy A.M."/>
            <person name="Ponting C.P."/>
            <person name="Pop M."/>
            <person name="Porcelli D."/>
            <person name="Powell J.R."/>
            <person name="Prohaska S."/>
            <person name="Pruitt K."/>
            <person name="Puig M."/>
            <person name="Quesneville H."/>
            <person name="Ram K.R."/>
            <person name="Rand D."/>
            <person name="Rasmussen M.D."/>
            <person name="Reed L.K."/>
            <person name="Reenan R."/>
            <person name="Reily A."/>
            <person name="Remington K.A."/>
            <person name="Rieger T.T."/>
            <person name="Ritchie M.G."/>
            <person name="Robin C."/>
            <person name="Rogers Y.H."/>
            <person name="Rohde C."/>
            <person name="Rozas J."/>
            <person name="Rubenfield M.J."/>
            <person name="Ruiz A."/>
            <person name="Russo S."/>
            <person name="Salzberg S.L."/>
            <person name="Sanchez-Gracia A."/>
            <person name="Saranga D.J."/>
            <person name="Sato H."/>
            <person name="Schaeffer S.W."/>
            <person name="Schatz M.C."/>
            <person name="Schlenke T."/>
            <person name="Schwartz R."/>
            <person name="Segarra C."/>
            <person name="Singh R.S."/>
            <person name="Sirot L."/>
            <person name="Sirota M."/>
            <person name="Sisneros N.B."/>
            <person name="Smith C.D."/>
            <person name="Smith T.F."/>
            <person name="Spieth J."/>
            <person name="Stage D.E."/>
            <person name="Stark A."/>
            <person name="Stephan W."/>
            <person name="Strausberg R.L."/>
            <person name="Strempel S."/>
            <person name="Sturgill D."/>
            <person name="Sutton G."/>
            <person name="Sutton G.G."/>
            <person name="Tao W."/>
            <person name="Teichmann S."/>
            <person name="Tobari Y.N."/>
            <person name="Tomimura Y."/>
            <person name="Tsolas J.M."/>
            <person name="Valente V.L."/>
            <person name="Venter E."/>
            <person name="Venter J.C."/>
            <person name="Vicario S."/>
            <person name="Vieira F.G."/>
            <person name="Vilella A.J."/>
            <person name="Villasante A."/>
            <person name="Walenz B."/>
            <person name="Wang J."/>
            <person name="Wasserman M."/>
            <person name="Watts T."/>
            <person name="Wilson D."/>
            <person name="Wilson R.K."/>
            <person name="Wing R.A."/>
            <person name="Wolfner M.F."/>
            <person name="Wong A."/>
            <person name="Wong G.K."/>
            <person name="Wu C.I."/>
            <person name="Wu G."/>
            <person name="Yamamoto D."/>
            <person name="Yang H.P."/>
            <person name="Yang S.P."/>
            <person name="Yorke J.A."/>
            <person name="Yoshida K."/>
            <person name="Zdobnov E."/>
            <person name="Zhang P."/>
            <person name="Zhang Y."/>
            <person name="Zimin A.V."/>
            <person name="Baldwin J."/>
            <person name="Abdouelleil A."/>
            <person name="Abdulkadir J."/>
            <person name="Abebe A."/>
            <person name="Abera B."/>
            <person name="Abreu J."/>
            <person name="Acer S.C."/>
            <person name="Aftuck L."/>
            <person name="Alexander A."/>
            <person name="An P."/>
            <person name="Anderson E."/>
            <person name="Anderson S."/>
            <person name="Arachi H."/>
            <person name="Azer M."/>
            <person name="Bachantsang P."/>
            <person name="Barry A."/>
            <person name="Bayul T."/>
            <person name="Berlin A."/>
            <person name="Bessette D."/>
            <person name="Bloom T."/>
            <person name="Blye J."/>
            <person name="Boguslavskiy L."/>
            <person name="Bonnet C."/>
            <person name="Boukhgalter B."/>
            <person name="Bourzgui I."/>
            <person name="Brown A."/>
            <person name="Cahill P."/>
            <person name="Channer S."/>
            <person name="Cheshatsang Y."/>
            <person name="Chuda L."/>
            <person name="Citroen M."/>
            <person name="Collymore A."/>
            <person name="Cooke P."/>
            <person name="Costello M."/>
            <person name="D'Aco K."/>
            <person name="Daza R."/>
            <person name="De Haan G."/>
            <person name="DeGray S."/>
            <person name="DeMaso C."/>
            <person name="Dhargay N."/>
            <person name="Dooley K."/>
            <person name="Dooley E."/>
            <person name="Doricent M."/>
            <person name="Dorje P."/>
            <person name="Dorjee K."/>
            <person name="Dupes A."/>
            <person name="Elong R."/>
            <person name="Falk J."/>
            <person name="Farina A."/>
            <person name="Faro S."/>
            <person name="Ferguson D."/>
            <person name="Fisher S."/>
            <person name="Foley C.D."/>
            <person name="Franke A."/>
            <person name="Friedrich D."/>
            <person name="Gadbois L."/>
            <person name="Gearin G."/>
            <person name="Gearin C.R."/>
            <person name="Giannoukos G."/>
            <person name="Goode T."/>
            <person name="Graham J."/>
            <person name="Grandbois E."/>
            <person name="Grewal S."/>
            <person name="Gyaltsen K."/>
            <person name="Hafez N."/>
            <person name="Hagos B."/>
            <person name="Hall J."/>
            <person name="Henson C."/>
            <person name="Hollinger A."/>
            <person name="Honan T."/>
            <person name="Huard M.D."/>
            <person name="Hughes L."/>
            <person name="Hurhula B."/>
            <person name="Husby M.E."/>
            <person name="Kamat A."/>
            <person name="Kanga B."/>
            <person name="Kashin S."/>
            <person name="Khazanovich D."/>
            <person name="Kisner P."/>
            <person name="Lance K."/>
            <person name="Lara M."/>
            <person name="Lee W."/>
            <person name="Lennon N."/>
            <person name="Letendre F."/>
            <person name="LeVine R."/>
            <person name="Lipovsky A."/>
            <person name="Liu X."/>
            <person name="Liu J."/>
            <person name="Liu S."/>
            <person name="Lokyitsang T."/>
            <person name="Lokyitsang Y."/>
            <person name="Lubonja R."/>
            <person name="Lui A."/>
            <person name="MacDonald P."/>
            <person name="Magnisalis V."/>
            <person name="Maru K."/>
            <person name="Matthews C."/>
            <person name="McCusker W."/>
            <person name="McDonough S."/>
            <person name="Mehta T."/>
            <person name="Meldrim J."/>
            <person name="Meneus L."/>
            <person name="Mihai O."/>
            <person name="Mihalev A."/>
            <person name="Mihova T."/>
            <person name="Mittelman R."/>
            <person name="Mlenga V."/>
            <person name="Montmayeur A."/>
            <person name="Mulrain L."/>
            <person name="Navidi A."/>
            <person name="Naylor J."/>
            <person name="Negash T."/>
            <person name="Nguyen T."/>
            <person name="Nguyen N."/>
            <person name="Nicol R."/>
            <person name="Norbu C."/>
            <person name="Norbu N."/>
            <person name="Novod N."/>
            <person name="O'Neill B."/>
            <person name="Osman S."/>
            <person name="Markiewicz E."/>
            <person name="Oyono O.L."/>
            <person name="Patti C."/>
            <person name="Phunkhang P."/>
            <person name="Pierre F."/>
            <person name="Priest M."/>
            <person name="Raghuraman S."/>
            <person name="Rege F."/>
            <person name="Reyes R."/>
            <person name="Rise C."/>
            <person name="Rogov P."/>
            <person name="Ross K."/>
            <person name="Ryan E."/>
            <person name="Settipalli S."/>
            <person name="Shea T."/>
            <person name="Sherpa N."/>
            <person name="Shi L."/>
            <person name="Shih D."/>
            <person name="Sparrow T."/>
            <person name="Spaulding J."/>
            <person name="Stalker J."/>
            <person name="Stange-Thomann N."/>
            <person name="Stavropoulos S."/>
            <person name="Stone C."/>
            <person name="Strader C."/>
            <person name="Tesfaye S."/>
            <person name="Thomson T."/>
            <person name="Thoulutsang Y."/>
            <person name="Thoulutsang D."/>
            <person name="Topham K."/>
            <person name="Topping I."/>
            <person name="Tsamla T."/>
            <person name="Vassiliev H."/>
            <person name="Vo A."/>
            <person name="Wangchuk T."/>
            <person name="Wangdi T."/>
            <person name="Weiand M."/>
            <person name="Wilkinson J."/>
            <person name="Wilson A."/>
            <person name="Yadav S."/>
            <person name="Young G."/>
            <person name="Yu Q."/>
            <person name="Zembek L."/>
            <person name="Zhong D."/>
            <person name="Zimmer A."/>
            <person name="Zwirko Z."/>
            <person name="Jaffe D.B."/>
            <person name="Alvarez P."/>
            <person name="Brockman W."/>
            <person name="Butler J."/>
            <person name="Chin C."/>
            <person name="Gnerre S."/>
            <person name="Grabherr M."/>
            <person name="Kleber M."/>
            <person name="Mauceli E."/>
            <person name="MacCallum I."/>
        </authorList>
    </citation>
    <scope>NUCLEOTIDE SEQUENCE [LARGE SCALE GENOMIC DNA]</scope>
    <source>
        <strain evidence="3">white501</strain>
    </source>
</reference>
<gene>
    <name evidence="2" type="primary">Dsim\GD11026</name>
    <name evidence="2" type="ORF">Dsim_GD11026</name>
</gene>
<protein>
    <submittedName>
        <fullName evidence="2">GD11026</fullName>
    </submittedName>
</protein>
<sequence>MRRQTDAGPGLGVDRNQDERLHQELNPPPPASHTASCSQIGKANSSRRAIDIREHLEEKAFATGGP</sequence>
<name>B4NVW2_DROSI</name>
<feature type="region of interest" description="Disordered" evidence="1">
    <location>
        <begin position="1"/>
        <end position="46"/>
    </location>
</feature>
<keyword evidence="3" id="KW-1185">Reference proteome</keyword>
<feature type="compositionally biased region" description="Polar residues" evidence="1">
    <location>
        <begin position="33"/>
        <end position="46"/>
    </location>
</feature>
<proteinExistence type="predicted"/>
<dbReference type="AlphaFoldDB" id="B4NVW2"/>